<keyword evidence="9" id="KW-0175">Coiled coil</keyword>
<organism evidence="12 13">
    <name type="scientific">Carpinus fangiana</name>
    <dbReference type="NCBI Taxonomy" id="176857"/>
    <lineage>
        <taxon>Eukaryota</taxon>
        <taxon>Viridiplantae</taxon>
        <taxon>Streptophyta</taxon>
        <taxon>Embryophyta</taxon>
        <taxon>Tracheophyta</taxon>
        <taxon>Spermatophyta</taxon>
        <taxon>Magnoliopsida</taxon>
        <taxon>eudicotyledons</taxon>
        <taxon>Gunneridae</taxon>
        <taxon>Pentapetalae</taxon>
        <taxon>rosids</taxon>
        <taxon>fabids</taxon>
        <taxon>Fagales</taxon>
        <taxon>Betulaceae</taxon>
        <taxon>Carpinus</taxon>
    </lineage>
</organism>
<dbReference type="SMART" id="SM00380">
    <property type="entry name" value="AP2"/>
    <property type="match status" value="1"/>
</dbReference>
<dbReference type="PROSITE" id="PS51032">
    <property type="entry name" value="AP2_ERF"/>
    <property type="match status" value="1"/>
</dbReference>
<dbReference type="PRINTS" id="PR00367">
    <property type="entry name" value="ETHRSPELEMNT"/>
</dbReference>
<evidence type="ECO:0000256" key="5">
    <source>
        <dbReference type="ARBA" id="ARBA00023159"/>
    </source>
</evidence>
<feature type="coiled-coil region" evidence="9">
    <location>
        <begin position="65"/>
        <end position="92"/>
    </location>
</feature>
<evidence type="ECO:0000256" key="3">
    <source>
        <dbReference type="ARBA" id="ARBA00023016"/>
    </source>
</evidence>
<evidence type="ECO:0000259" key="11">
    <source>
        <dbReference type="PROSITE" id="PS51032"/>
    </source>
</evidence>
<dbReference type="AlphaFoldDB" id="A0A5N6QP72"/>
<dbReference type="GO" id="GO:0003700">
    <property type="term" value="F:DNA-binding transcription factor activity"/>
    <property type="evidence" value="ECO:0007669"/>
    <property type="project" value="InterPro"/>
</dbReference>
<dbReference type="GO" id="GO:0006950">
    <property type="term" value="P:response to stress"/>
    <property type="evidence" value="ECO:0007669"/>
    <property type="project" value="TreeGrafter"/>
</dbReference>
<sequence length="255" mass="28013">MHALRSTRPKSTRPLGPCQTPCLDSRRGATLTLFVLRTSTPTGGLGGASASKRKSRSRQDATLSVAKTLAKWEELNAQLESCNNEIKSVRKAPRIGSKKGCMRGSGGPENSSCKYRGVRQRTWGTWVAEIREPKGKRLWLGSFKNAVDVALSYDKAAIAMHSSLACLNFPPTPASSSCTNYSKDISIKLVTSNLRNEDGEDEWSNNTLHVAETEATTATPSSTQQAEEAKDEWYNIEQESSDSWDLGYKYSTNEI</sequence>
<keyword evidence="3" id="KW-0346">Stress response</keyword>
<evidence type="ECO:0000313" key="13">
    <source>
        <dbReference type="Proteomes" id="UP000327013"/>
    </source>
</evidence>
<comment type="subcellular location">
    <subcellularLocation>
        <location evidence="1">Nucleus</location>
    </subcellularLocation>
</comment>
<dbReference type="Proteomes" id="UP000327013">
    <property type="component" value="Chromosome 2"/>
</dbReference>
<evidence type="ECO:0000256" key="2">
    <source>
        <dbReference type="ARBA" id="ARBA00023015"/>
    </source>
</evidence>
<name>A0A5N6QP72_9ROSI</name>
<feature type="region of interest" description="Disordered" evidence="10">
    <location>
        <begin position="1"/>
        <end position="21"/>
    </location>
</feature>
<dbReference type="InterPro" id="IPR001471">
    <property type="entry name" value="AP2/ERF_dom"/>
</dbReference>
<evidence type="ECO:0000313" key="12">
    <source>
        <dbReference type="EMBL" id="KAE8008080.1"/>
    </source>
</evidence>
<dbReference type="GO" id="GO:0005634">
    <property type="term" value="C:nucleus"/>
    <property type="evidence" value="ECO:0007669"/>
    <property type="project" value="UniProtKB-SubCell"/>
</dbReference>
<dbReference type="Pfam" id="PF00847">
    <property type="entry name" value="AP2"/>
    <property type="match status" value="1"/>
</dbReference>
<accession>A0A5N6QP72</accession>
<keyword evidence="2" id="KW-0805">Transcription regulation</keyword>
<dbReference type="SUPFAM" id="SSF54171">
    <property type="entry name" value="DNA-binding domain"/>
    <property type="match status" value="1"/>
</dbReference>
<keyword evidence="13" id="KW-1185">Reference proteome</keyword>
<gene>
    <name evidence="12" type="ORF">FH972_004627</name>
</gene>
<dbReference type="InterPro" id="IPR016177">
    <property type="entry name" value="DNA-bd_dom_sf"/>
</dbReference>
<keyword evidence="5" id="KW-0010">Activator</keyword>
<proteinExistence type="inferred from homology"/>
<keyword evidence="7" id="KW-0539">Nucleus</keyword>
<dbReference type="InterPro" id="IPR036955">
    <property type="entry name" value="AP2/ERF_dom_sf"/>
</dbReference>
<evidence type="ECO:0000256" key="8">
    <source>
        <dbReference type="ARBA" id="ARBA00024343"/>
    </source>
</evidence>
<evidence type="ECO:0000256" key="7">
    <source>
        <dbReference type="ARBA" id="ARBA00023242"/>
    </source>
</evidence>
<keyword evidence="4" id="KW-0238">DNA-binding</keyword>
<dbReference type="PANTHER" id="PTHR31241:SF62">
    <property type="entry name" value="DEHYDRATION-RESPONSIVE ELEMENT-BINDING PROTEIN 2D"/>
    <property type="match status" value="1"/>
</dbReference>
<feature type="compositionally biased region" description="Low complexity" evidence="10">
    <location>
        <begin position="213"/>
        <end position="226"/>
    </location>
</feature>
<dbReference type="OrthoDB" id="550883at2759"/>
<evidence type="ECO:0000256" key="1">
    <source>
        <dbReference type="ARBA" id="ARBA00004123"/>
    </source>
</evidence>
<protein>
    <recommendedName>
        <fullName evidence="11">AP2/ERF domain-containing protein</fullName>
    </recommendedName>
</protein>
<evidence type="ECO:0000256" key="6">
    <source>
        <dbReference type="ARBA" id="ARBA00023163"/>
    </source>
</evidence>
<feature type="domain" description="AP2/ERF" evidence="11">
    <location>
        <begin position="114"/>
        <end position="170"/>
    </location>
</feature>
<reference evidence="12 13" key="1">
    <citation type="submission" date="2019-06" db="EMBL/GenBank/DDBJ databases">
        <title>A chromosomal-level reference genome of Carpinus fangiana (Coryloideae, Betulaceae).</title>
        <authorList>
            <person name="Yang X."/>
            <person name="Wang Z."/>
            <person name="Zhang L."/>
            <person name="Hao G."/>
            <person name="Liu J."/>
            <person name="Yang Y."/>
        </authorList>
    </citation>
    <scope>NUCLEOTIDE SEQUENCE [LARGE SCALE GENOMIC DNA]</scope>
    <source>
        <strain evidence="12">Cfa_2016G</strain>
        <tissue evidence="12">Leaf</tissue>
    </source>
</reference>
<evidence type="ECO:0000256" key="9">
    <source>
        <dbReference type="SAM" id="Coils"/>
    </source>
</evidence>
<keyword evidence="6" id="KW-0804">Transcription</keyword>
<comment type="similarity">
    <text evidence="8">Belongs to the AP2/ERF transcription factor family. ERF subfamily.</text>
</comment>
<dbReference type="EMBL" id="CM017322">
    <property type="protein sequence ID" value="KAE8008080.1"/>
    <property type="molecule type" value="Genomic_DNA"/>
</dbReference>
<evidence type="ECO:0000256" key="10">
    <source>
        <dbReference type="SAM" id="MobiDB-lite"/>
    </source>
</evidence>
<dbReference type="FunFam" id="3.30.730.10:FF:000001">
    <property type="entry name" value="Ethylene-responsive transcription factor 2"/>
    <property type="match status" value="1"/>
</dbReference>
<evidence type="ECO:0000256" key="4">
    <source>
        <dbReference type="ARBA" id="ARBA00023125"/>
    </source>
</evidence>
<feature type="region of interest" description="Disordered" evidence="10">
    <location>
        <begin position="212"/>
        <end position="242"/>
    </location>
</feature>
<feature type="compositionally biased region" description="Basic residues" evidence="10">
    <location>
        <begin position="1"/>
        <end position="11"/>
    </location>
</feature>
<dbReference type="PANTHER" id="PTHR31241">
    <property type="entry name" value="DEHYDRATION-RESPONSIVE ELEMENT-BINDING PROTEIN 2C"/>
    <property type="match status" value="1"/>
</dbReference>
<dbReference type="GO" id="GO:0000976">
    <property type="term" value="F:transcription cis-regulatory region binding"/>
    <property type="evidence" value="ECO:0007669"/>
    <property type="project" value="TreeGrafter"/>
</dbReference>
<dbReference type="Gene3D" id="3.30.730.10">
    <property type="entry name" value="AP2/ERF domain"/>
    <property type="match status" value="1"/>
</dbReference>
<dbReference type="GO" id="GO:0045893">
    <property type="term" value="P:positive regulation of DNA-templated transcription"/>
    <property type="evidence" value="ECO:0007669"/>
    <property type="project" value="TreeGrafter"/>
</dbReference>
<dbReference type="CDD" id="cd00018">
    <property type="entry name" value="AP2"/>
    <property type="match status" value="1"/>
</dbReference>